<evidence type="ECO:0000313" key="2">
    <source>
        <dbReference type="EMBL" id="KZP07224.1"/>
    </source>
</evidence>
<proteinExistence type="predicted"/>
<protein>
    <submittedName>
        <fullName evidence="2">Uncharacterized protein</fullName>
    </submittedName>
</protein>
<organism evidence="2 3">
    <name type="scientific">Athelia psychrophila</name>
    <dbReference type="NCBI Taxonomy" id="1759441"/>
    <lineage>
        <taxon>Eukaryota</taxon>
        <taxon>Fungi</taxon>
        <taxon>Dikarya</taxon>
        <taxon>Basidiomycota</taxon>
        <taxon>Agaricomycotina</taxon>
        <taxon>Agaricomycetes</taxon>
        <taxon>Agaricomycetidae</taxon>
        <taxon>Atheliales</taxon>
        <taxon>Atheliaceae</taxon>
        <taxon>Athelia</taxon>
    </lineage>
</organism>
<sequence>MHLTQSKKTRADLIPLAAVNLSTPFLKVPTPIALARGPALALLALSSMCLVTTQCTTRIKNAVPTGATRKNLLRHSRGEGLHHIKAPYTPRRDSIQPARPNPRPRSPEDFDGPSRKRQRVPDAPSLREIHRTSGAANIAGPSTSTEVADPMIDTTANFDDVDPESRDSDFDGRPESQFHDDGLSVLGVKDEQEQEANRSIIFQYLVRRRTFSTDDTSHGGMVTNINRDYNVNFNIMPGSSSTPSRSAAQLRAPFQPPSDQITKIYVAVDPFCPVPAIRSIDRVCAMSSMVQTMMANPMLCSSEALPETLASLERLLALMELALRAYRHTNLVHCLSSAFYIRAEECRQRLDDLISNLENSRHNLSNAVLYYIRKYISFAACLLALGRAAWPELKRGQGQETLDELAKFYAELEQDSTSLRRIRVDAAILHLGMDT</sequence>
<dbReference type="AlphaFoldDB" id="A0A167XHD1"/>
<dbReference type="Proteomes" id="UP000076532">
    <property type="component" value="Unassembled WGS sequence"/>
</dbReference>
<accession>A0A167XHD1</accession>
<feature type="compositionally biased region" description="Basic and acidic residues" evidence="1">
    <location>
        <begin position="105"/>
        <end position="114"/>
    </location>
</feature>
<keyword evidence="3" id="KW-1185">Reference proteome</keyword>
<feature type="region of interest" description="Disordered" evidence="1">
    <location>
        <begin position="72"/>
        <end position="181"/>
    </location>
</feature>
<gene>
    <name evidence="2" type="ORF">FIBSPDRAFT_939639</name>
</gene>
<evidence type="ECO:0000313" key="3">
    <source>
        <dbReference type="Proteomes" id="UP000076532"/>
    </source>
</evidence>
<dbReference type="EMBL" id="KV417758">
    <property type="protein sequence ID" value="KZP07224.1"/>
    <property type="molecule type" value="Genomic_DNA"/>
</dbReference>
<feature type="compositionally biased region" description="Basic and acidic residues" evidence="1">
    <location>
        <begin position="163"/>
        <end position="181"/>
    </location>
</feature>
<dbReference type="OrthoDB" id="3055369at2759"/>
<evidence type="ECO:0000256" key="1">
    <source>
        <dbReference type="SAM" id="MobiDB-lite"/>
    </source>
</evidence>
<name>A0A167XHD1_9AGAM</name>
<reference evidence="2 3" key="1">
    <citation type="journal article" date="2016" name="Mol. Biol. Evol.">
        <title>Comparative Genomics of Early-Diverging Mushroom-Forming Fungi Provides Insights into the Origins of Lignocellulose Decay Capabilities.</title>
        <authorList>
            <person name="Nagy L.G."/>
            <person name="Riley R."/>
            <person name="Tritt A."/>
            <person name="Adam C."/>
            <person name="Daum C."/>
            <person name="Floudas D."/>
            <person name="Sun H."/>
            <person name="Yadav J.S."/>
            <person name="Pangilinan J."/>
            <person name="Larsson K.H."/>
            <person name="Matsuura K."/>
            <person name="Barry K."/>
            <person name="Labutti K."/>
            <person name="Kuo R."/>
            <person name="Ohm R.A."/>
            <person name="Bhattacharya S.S."/>
            <person name="Shirouzu T."/>
            <person name="Yoshinaga Y."/>
            <person name="Martin F.M."/>
            <person name="Grigoriev I.V."/>
            <person name="Hibbett D.S."/>
        </authorList>
    </citation>
    <scope>NUCLEOTIDE SEQUENCE [LARGE SCALE GENOMIC DNA]</scope>
    <source>
        <strain evidence="2 3">CBS 109695</strain>
    </source>
</reference>